<dbReference type="Pfam" id="PF07883">
    <property type="entry name" value="Cupin_2"/>
    <property type="match status" value="1"/>
</dbReference>
<reference evidence="3" key="1">
    <citation type="submission" date="2021-07" db="EMBL/GenBank/DDBJ databases">
        <title>Shinella sp. nov., a novel member of the genus Shinella from water.</title>
        <authorList>
            <person name="Deng Y."/>
        </authorList>
    </citation>
    <scope>NUCLEOTIDE SEQUENCE</scope>
    <source>
        <strain evidence="3">CPCC 100929</strain>
    </source>
</reference>
<dbReference type="InterPro" id="IPR014710">
    <property type="entry name" value="RmlC-like_jellyroll"/>
</dbReference>
<dbReference type="PANTHER" id="PTHR43346">
    <property type="entry name" value="LIGAND BINDING DOMAIN PROTEIN, PUTATIVE (AFU_ORTHOLOGUE AFUA_6G14370)-RELATED"/>
    <property type="match status" value="1"/>
</dbReference>
<dbReference type="InterPro" id="IPR013096">
    <property type="entry name" value="Cupin_2"/>
</dbReference>
<name>A0ABT1R046_9HYPH</name>
<dbReference type="EMBL" id="WHSB02000001">
    <property type="protein sequence ID" value="MCQ4628540.1"/>
    <property type="molecule type" value="Genomic_DNA"/>
</dbReference>
<dbReference type="InterPro" id="IPR052538">
    <property type="entry name" value="Flavonoid_dioxygenase-like"/>
</dbReference>
<protein>
    <submittedName>
        <fullName evidence="3">Cupin domain-containing protein</fullName>
    </submittedName>
</protein>
<dbReference type="Gene3D" id="2.60.120.10">
    <property type="entry name" value="Jelly Rolls"/>
    <property type="match status" value="1"/>
</dbReference>
<keyword evidence="4" id="KW-1185">Reference proteome</keyword>
<gene>
    <name evidence="3" type="ORF">GB927_000755</name>
</gene>
<dbReference type="PANTHER" id="PTHR43346:SF1">
    <property type="entry name" value="QUERCETIN 2,3-DIOXYGENASE-RELATED"/>
    <property type="match status" value="1"/>
</dbReference>
<evidence type="ECO:0000313" key="4">
    <source>
        <dbReference type="Proteomes" id="UP000996601"/>
    </source>
</evidence>
<accession>A0ABT1R046</accession>
<dbReference type="InterPro" id="IPR011051">
    <property type="entry name" value="RmlC_Cupin_sf"/>
</dbReference>
<dbReference type="Proteomes" id="UP000996601">
    <property type="component" value="Unassembled WGS sequence"/>
</dbReference>
<organism evidence="3 4">
    <name type="scientific">Shinella lacus</name>
    <dbReference type="NCBI Taxonomy" id="2654216"/>
    <lineage>
        <taxon>Bacteria</taxon>
        <taxon>Pseudomonadati</taxon>
        <taxon>Pseudomonadota</taxon>
        <taxon>Alphaproteobacteria</taxon>
        <taxon>Hyphomicrobiales</taxon>
        <taxon>Rhizobiaceae</taxon>
        <taxon>Shinella</taxon>
    </lineage>
</organism>
<comment type="caution">
    <text evidence="3">The sequence shown here is derived from an EMBL/GenBank/DDBJ whole genome shotgun (WGS) entry which is preliminary data.</text>
</comment>
<evidence type="ECO:0000313" key="3">
    <source>
        <dbReference type="EMBL" id="MCQ4628540.1"/>
    </source>
</evidence>
<dbReference type="RefSeq" id="WP_256114582.1">
    <property type="nucleotide sequence ID" value="NZ_WHSB02000001.1"/>
</dbReference>
<evidence type="ECO:0000259" key="2">
    <source>
        <dbReference type="Pfam" id="PF07883"/>
    </source>
</evidence>
<sequence>MTSDRPGILVVGPEGGRRLWQPSPANGSVDIRVTPDDVALRTPYSFGEQCVPPGSRVPEHAHPDHDEFLHFLAGSGVAILDGEEHAIVPGTTIVVGANRRHSFVNTGEADLRWLWFIQPNGLEIYFAEVGIPITPGESAPEPFRRRPETPYADVFTPRETRAK</sequence>
<feature type="region of interest" description="Disordered" evidence="1">
    <location>
        <begin position="136"/>
        <end position="163"/>
    </location>
</feature>
<evidence type="ECO:0000256" key="1">
    <source>
        <dbReference type="SAM" id="MobiDB-lite"/>
    </source>
</evidence>
<feature type="domain" description="Cupin type-2" evidence="2">
    <location>
        <begin position="48"/>
        <end position="116"/>
    </location>
</feature>
<proteinExistence type="predicted"/>
<dbReference type="SUPFAM" id="SSF51182">
    <property type="entry name" value="RmlC-like cupins"/>
    <property type="match status" value="1"/>
</dbReference>